<dbReference type="GO" id="GO:0004619">
    <property type="term" value="F:phosphoglycerate mutase activity"/>
    <property type="evidence" value="ECO:0007669"/>
    <property type="project" value="UniProtKB-EC"/>
</dbReference>
<dbReference type="Gene3D" id="3.40.50.1240">
    <property type="entry name" value="Phosphoglycerate mutase-like"/>
    <property type="match status" value="1"/>
</dbReference>
<proteinExistence type="predicted"/>
<dbReference type="SMART" id="SM00855">
    <property type="entry name" value="PGAM"/>
    <property type="match status" value="1"/>
</dbReference>
<protein>
    <submittedName>
        <fullName evidence="1">Phosphoglycerate mutase</fullName>
        <ecNumber evidence="1">5.4.2.12</ecNumber>
    </submittedName>
</protein>
<keyword evidence="2" id="KW-1185">Reference proteome</keyword>
<dbReference type="PIRSF" id="PIRSF000709">
    <property type="entry name" value="6PFK_2-Ptase"/>
    <property type="match status" value="1"/>
</dbReference>
<sequence length="200" mass="22144">MIRLAFLRHGVTVWNREGRIQGRTDIPLDEEGRERVGRRVLPDGWRDAVLHASPLSRAVETAGLLAAGRPIRTDARLVEMDWGDWEGRRGVDLRADPASGYRDLEEWGWDFRPPGGESPADVRGRLGGWLAERAGEGAPAHLVVTHIGVIRVALALAWGWDFRGPPPLLVKRDRLYAMTLADDGTLRPAGGPDGERLPCR</sequence>
<dbReference type="Proteomes" id="UP001244552">
    <property type="component" value="Unassembled WGS sequence"/>
</dbReference>
<keyword evidence="1" id="KW-0413">Isomerase</keyword>
<dbReference type="Pfam" id="PF00300">
    <property type="entry name" value="His_Phos_1"/>
    <property type="match status" value="1"/>
</dbReference>
<dbReference type="InterPro" id="IPR050275">
    <property type="entry name" value="PGM_Phosphatase"/>
</dbReference>
<name>A0ABU0MQI0_9PROT</name>
<organism evidence="1 2">
    <name type="scientific">Azospirillum picis</name>
    <dbReference type="NCBI Taxonomy" id="488438"/>
    <lineage>
        <taxon>Bacteria</taxon>
        <taxon>Pseudomonadati</taxon>
        <taxon>Pseudomonadota</taxon>
        <taxon>Alphaproteobacteria</taxon>
        <taxon>Rhodospirillales</taxon>
        <taxon>Azospirillaceae</taxon>
        <taxon>Azospirillum</taxon>
    </lineage>
</organism>
<dbReference type="PANTHER" id="PTHR48100:SF1">
    <property type="entry name" value="HISTIDINE PHOSPHATASE FAMILY PROTEIN-RELATED"/>
    <property type="match status" value="1"/>
</dbReference>
<dbReference type="InterPro" id="IPR029033">
    <property type="entry name" value="His_PPase_superfam"/>
</dbReference>
<dbReference type="RefSeq" id="WP_209987593.1">
    <property type="nucleotide sequence ID" value="NZ_JAGINO010000022.1"/>
</dbReference>
<dbReference type="EMBL" id="JAUSVU010000020">
    <property type="protein sequence ID" value="MDQ0535732.1"/>
    <property type="molecule type" value="Genomic_DNA"/>
</dbReference>
<dbReference type="SUPFAM" id="SSF53254">
    <property type="entry name" value="Phosphoglycerate mutase-like"/>
    <property type="match status" value="1"/>
</dbReference>
<dbReference type="EC" id="5.4.2.12" evidence="1"/>
<accession>A0ABU0MQI0</accession>
<dbReference type="InterPro" id="IPR013078">
    <property type="entry name" value="His_Pase_superF_clade-1"/>
</dbReference>
<dbReference type="PANTHER" id="PTHR48100">
    <property type="entry name" value="BROAD-SPECIFICITY PHOSPHATASE YOR283W-RELATED"/>
    <property type="match status" value="1"/>
</dbReference>
<reference evidence="1 2" key="1">
    <citation type="submission" date="2023-07" db="EMBL/GenBank/DDBJ databases">
        <title>Genomic Encyclopedia of Type Strains, Phase IV (KMG-IV): sequencing the most valuable type-strain genomes for metagenomic binning, comparative biology and taxonomic classification.</title>
        <authorList>
            <person name="Goeker M."/>
        </authorList>
    </citation>
    <scope>NUCLEOTIDE SEQUENCE [LARGE SCALE GENOMIC DNA]</scope>
    <source>
        <strain evidence="1 2">DSM 19922</strain>
    </source>
</reference>
<dbReference type="CDD" id="cd07067">
    <property type="entry name" value="HP_PGM_like"/>
    <property type="match status" value="1"/>
</dbReference>
<gene>
    <name evidence="1" type="ORF">QO018_004616</name>
</gene>
<comment type="caution">
    <text evidence="1">The sequence shown here is derived from an EMBL/GenBank/DDBJ whole genome shotgun (WGS) entry which is preliminary data.</text>
</comment>
<evidence type="ECO:0000313" key="2">
    <source>
        <dbReference type="Proteomes" id="UP001244552"/>
    </source>
</evidence>
<evidence type="ECO:0000313" key="1">
    <source>
        <dbReference type="EMBL" id="MDQ0535732.1"/>
    </source>
</evidence>